<evidence type="ECO:0000313" key="5">
    <source>
        <dbReference type="EMBL" id="NOE18459.1"/>
    </source>
</evidence>
<evidence type="ECO:0000256" key="1">
    <source>
        <dbReference type="ARBA" id="ARBA00023015"/>
    </source>
</evidence>
<dbReference type="PANTHER" id="PTHR47894">
    <property type="entry name" value="HTH-TYPE TRANSCRIPTIONAL REGULATOR GADX"/>
    <property type="match status" value="1"/>
</dbReference>
<dbReference type="GO" id="GO:0005829">
    <property type="term" value="C:cytosol"/>
    <property type="evidence" value="ECO:0007669"/>
    <property type="project" value="TreeGrafter"/>
</dbReference>
<keyword evidence="3" id="KW-0804">Transcription</keyword>
<dbReference type="Pfam" id="PF12625">
    <property type="entry name" value="Arabinose_bd"/>
    <property type="match status" value="1"/>
</dbReference>
<dbReference type="Pfam" id="PF12833">
    <property type="entry name" value="HTH_18"/>
    <property type="match status" value="1"/>
</dbReference>
<gene>
    <name evidence="5" type="ORF">GS634_10060</name>
</gene>
<organism evidence="5 6">
    <name type="scientific">Ruegeria atlantica</name>
    <dbReference type="NCBI Taxonomy" id="81569"/>
    <lineage>
        <taxon>Bacteria</taxon>
        <taxon>Pseudomonadati</taxon>
        <taxon>Pseudomonadota</taxon>
        <taxon>Alphaproteobacteria</taxon>
        <taxon>Rhodobacterales</taxon>
        <taxon>Roseobacteraceae</taxon>
        <taxon>Ruegeria</taxon>
    </lineage>
</organism>
<dbReference type="InterPro" id="IPR018060">
    <property type="entry name" value="HTH_AraC"/>
</dbReference>
<reference evidence="5" key="1">
    <citation type="submission" date="2019-12" db="EMBL/GenBank/DDBJ databases">
        <title>Ruegeria JWLKs population differentiation of coral mucus and skeleton niches.</title>
        <authorList>
            <person name="Luo D."/>
        </authorList>
    </citation>
    <scope>NUCLEOTIDE SEQUENCE</scope>
    <source>
        <strain evidence="5">HKCCD6181</strain>
    </source>
</reference>
<comment type="caution">
    <text evidence="5">The sequence shown here is derived from an EMBL/GenBank/DDBJ whole genome shotgun (WGS) entry which is preliminary data.</text>
</comment>
<sequence>MKKLNSECSGRQMKLPTVECSMAQPFVSLALSHGLEVDKFLEPSGLSLKDVQRGEAFMAGQHWYDLIDNFARALSNPHLGFDVGANAALKTLPNLSILETQSASLGDLLISLVVDVGRISSMATYNLETDGHVARLDAKRTFKPSSPPGQVDGYYLGFMVRLVRSVCGPDWDSKKLHFWVCKPDCIPDWQKKEISVRQTNRLGARIEFPANWLLLRSGGGQSQNLPENVTGADDFLQQTRDLLELHLDKQPATLNWFAELYSQSPDRLKRTFRANGTSFKAELEKCRAKRAKTLLVNSQLSIKEIGESVGLLDQPSFHRSFKRWTGMTPNEFKKRNQICNSD</sequence>
<dbReference type="SUPFAM" id="SSF46689">
    <property type="entry name" value="Homeodomain-like"/>
    <property type="match status" value="1"/>
</dbReference>
<keyword evidence="1" id="KW-0805">Transcription regulation</keyword>
<evidence type="ECO:0000313" key="6">
    <source>
        <dbReference type="Proteomes" id="UP000597886"/>
    </source>
</evidence>
<accession>A0AA91BZ39</accession>
<evidence type="ECO:0000259" key="4">
    <source>
        <dbReference type="PROSITE" id="PS01124"/>
    </source>
</evidence>
<dbReference type="InterPro" id="IPR032687">
    <property type="entry name" value="AraC-type_N"/>
</dbReference>
<dbReference type="PROSITE" id="PS00041">
    <property type="entry name" value="HTH_ARAC_FAMILY_1"/>
    <property type="match status" value="1"/>
</dbReference>
<keyword evidence="2" id="KW-0238">DNA-binding</keyword>
<dbReference type="PROSITE" id="PS01124">
    <property type="entry name" value="HTH_ARAC_FAMILY_2"/>
    <property type="match status" value="1"/>
</dbReference>
<dbReference type="InterPro" id="IPR018062">
    <property type="entry name" value="HTH_AraC-typ_CS"/>
</dbReference>
<evidence type="ECO:0000256" key="2">
    <source>
        <dbReference type="ARBA" id="ARBA00023125"/>
    </source>
</evidence>
<dbReference type="Proteomes" id="UP000597886">
    <property type="component" value="Unassembled WGS sequence"/>
</dbReference>
<protein>
    <submittedName>
        <fullName evidence="5">Helix-turn-helix domain-containing protein</fullName>
    </submittedName>
</protein>
<dbReference type="SMART" id="SM00342">
    <property type="entry name" value="HTH_ARAC"/>
    <property type="match status" value="1"/>
</dbReference>
<dbReference type="EMBL" id="WVRA01000003">
    <property type="protein sequence ID" value="NOE18459.1"/>
    <property type="molecule type" value="Genomic_DNA"/>
</dbReference>
<feature type="domain" description="HTH araC/xylS-type" evidence="4">
    <location>
        <begin position="237"/>
        <end position="335"/>
    </location>
</feature>
<dbReference type="Gene3D" id="1.10.10.60">
    <property type="entry name" value="Homeodomain-like"/>
    <property type="match status" value="1"/>
</dbReference>
<dbReference type="PANTHER" id="PTHR47894:SF1">
    <property type="entry name" value="HTH-TYPE TRANSCRIPTIONAL REGULATOR VQSM"/>
    <property type="match status" value="1"/>
</dbReference>
<proteinExistence type="predicted"/>
<evidence type="ECO:0000256" key="3">
    <source>
        <dbReference type="ARBA" id="ARBA00023163"/>
    </source>
</evidence>
<dbReference type="GO" id="GO:0000976">
    <property type="term" value="F:transcription cis-regulatory region binding"/>
    <property type="evidence" value="ECO:0007669"/>
    <property type="project" value="TreeGrafter"/>
</dbReference>
<dbReference type="GO" id="GO:0003700">
    <property type="term" value="F:DNA-binding transcription factor activity"/>
    <property type="evidence" value="ECO:0007669"/>
    <property type="project" value="InterPro"/>
</dbReference>
<name>A0AA91BZ39_9RHOB</name>
<dbReference type="RefSeq" id="WP_171329878.1">
    <property type="nucleotide sequence ID" value="NZ_WVRA01000003.1"/>
</dbReference>
<dbReference type="AlphaFoldDB" id="A0AA91BZ39"/>
<dbReference type="InterPro" id="IPR009057">
    <property type="entry name" value="Homeodomain-like_sf"/>
</dbReference>